<evidence type="ECO:0000259" key="6">
    <source>
        <dbReference type="PROSITE" id="PS50808"/>
    </source>
</evidence>
<sequence length="353" mass="38784">MSVRISRGTLRKAQAIEDDDNLPAGENGAAANPTDTLRLHTLSVPSTRLSNNSGGSFEEEDSYNKVAQFLGNATHAIAHATFAGHQTLANPLPLPVNANTINEAAISFYLQQQQQQQQQQIKPETLTADNILNWTNNELMKNQLFSFAKQQSTTLSSLGLPSFVQSHSVDITTPHSLDDMRSVTGNVSGLQPPPVMLDRKPASFDMSKFADSRNVHSTESQASTSSDSTLRDMPRKSFIQEDIRLGKGRFQLVRKRGRSDVWNLFGQVMDTMTNQRLPYVACYACKVLYTDTGGGTGNMTRHRCPLGASYRSITSSSTDTMGESFNNQSSFESFHGASPDTEKIGFCTSYFGF</sequence>
<dbReference type="WBParaSite" id="Pan_g7933.t2">
    <property type="protein sequence ID" value="Pan_g7933.t2"/>
    <property type="gene ID" value="Pan_g7933"/>
</dbReference>
<feature type="compositionally biased region" description="Low complexity" evidence="5">
    <location>
        <begin position="217"/>
        <end position="228"/>
    </location>
</feature>
<feature type="region of interest" description="Disordered" evidence="5">
    <location>
        <begin position="211"/>
        <end position="231"/>
    </location>
</feature>
<evidence type="ECO:0000256" key="5">
    <source>
        <dbReference type="SAM" id="MobiDB-lite"/>
    </source>
</evidence>
<evidence type="ECO:0000256" key="4">
    <source>
        <dbReference type="PROSITE-ProRule" id="PRU00027"/>
    </source>
</evidence>
<protein>
    <submittedName>
        <fullName evidence="8">BED-type domain-containing protein</fullName>
    </submittedName>
</protein>
<proteinExistence type="predicted"/>
<dbReference type="Proteomes" id="UP000492821">
    <property type="component" value="Unassembled WGS sequence"/>
</dbReference>
<name>A0A7E4W8M1_PANRE</name>
<dbReference type="GO" id="GO:0008270">
    <property type="term" value="F:zinc ion binding"/>
    <property type="evidence" value="ECO:0007669"/>
    <property type="project" value="UniProtKB-KW"/>
</dbReference>
<dbReference type="GO" id="GO:0003677">
    <property type="term" value="F:DNA binding"/>
    <property type="evidence" value="ECO:0007669"/>
    <property type="project" value="InterPro"/>
</dbReference>
<dbReference type="AlphaFoldDB" id="A0A7E4W8M1"/>
<evidence type="ECO:0000313" key="8">
    <source>
        <dbReference type="WBParaSite" id="Pan_g7933.t2"/>
    </source>
</evidence>
<dbReference type="PROSITE" id="PS50808">
    <property type="entry name" value="ZF_BED"/>
    <property type="match status" value="1"/>
</dbReference>
<reference evidence="8" key="2">
    <citation type="submission" date="2020-10" db="UniProtKB">
        <authorList>
            <consortium name="WormBaseParasite"/>
        </authorList>
    </citation>
    <scope>IDENTIFICATION</scope>
</reference>
<organism evidence="7 8">
    <name type="scientific">Panagrellus redivivus</name>
    <name type="common">Microworm</name>
    <dbReference type="NCBI Taxonomy" id="6233"/>
    <lineage>
        <taxon>Eukaryota</taxon>
        <taxon>Metazoa</taxon>
        <taxon>Ecdysozoa</taxon>
        <taxon>Nematoda</taxon>
        <taxon>Chromadorea</taxon>
        <taxon>Rhabditida</taxon>
        <taxon>Tylenchina</taxon>
        <taxon>Panagrolaimomorpha</taxon>
        <taxon>Panagrolaimoidea</taxon>
        <taxon>Panagrolaimidae</taxon>
        <taxon>Panagrellus</taxon>
    </lineage>
</organism>
<accession>A0A7E4W8M1</accession>
<keyword evidence="1" id="KW-0479">Metal-binding</keyword>
<evidence type="ECO:0000256" key="3">
    <source>
        <dbReference type="ARBA" id="ARBA00022833"/>
    </source>
</evidence>
<evidence type="ECO:0000256" key="1">
    <source>
        <dbReference type="ARBA" id="ARBA00022723"/>
    </source>
</evidence>
<keyword evidence="3" id="KW-0862">Zinc</keyword>
<evidence type="ECO:0000313" key="7">
    <source>
        <dbReference type="Proteomes" id="UP000492821"/>
    </source>
</evidence>
<reference evidence="7" key="1">
    <citation type="journal article" date="2013" name="Genetics">
        <title>The draft genome and transcriptome of Panagrellus redivivus are shaped by the harsh demands of a free-living lifestyle.</title>
        <authorList>
            <person name="Srinivasan J."/>
            <person name="Dillman A.R."/>
            <person name="Macchietto M.G."/>
            <person name="Heikkinen L."/>
            <person name="Lakso M."/>
            <person name="Fracchia K.M."/>
            <person name="Antoshechkin I."/>
            <person name="Mortazavi A."/>
            <person name="Wong G."/>
            <person name="Sternberg P.W."/>
        </authorList>
    </citation>
    <scope>NUCLEOTIDE SEQUENCE [LARGE SCALE GENOMIC DNA]</scope>
    <source>
        <strain evidence="7">MT8872</strain>
    </source>
</reference>
<dbReference type="InterPro" id="IPR003656">
    <property type="entry name" value="Znf_BED"/>
</dbReference>
<keyword evidence="7" id="KW-1185">Reference proteome</keyword>
<feature type="domain" description="BED-type" evidence="6">
    <location>
        <begin position="256"/>
        <end position="302"/>
    </location>
</feature>
<keyword evidence="2 4" id="KW-0863">Zinc-finger</keyword>
<evidence type="ECO:0000256" key="2">
    <source>
        <dbReference type="ARBA" id="ARBA00022771"/>
    </source>
</evidence>